<accession>A0A0X3TU27</accession>
<gene>
    <name evidence="2" type="ORF">AVO44_08325</name>
</gene>
<feature type="signal peptide" evidence="1">
    <location>
        <begin position="1"/>
        <end position="23"/>
    </location>
</feature>
<protein>
    <recommendedName>
        <fullName evidence="4">Porin domain-containing protein</fullName>
    </recommendedName>
</protein>
<dbReference type="RefSeq" id="WP_068335347.1">
    <property type="nucleotide sequence ID" value="NZ_LQBP01000004.1"/>
</dbReference>
<dbReference type="EMBL" id="LQBP01000004">
    <property type="protein sequence ID" value="KUJ79234.1"/>
    <property type="molecule type" value="Genomic_DNA"/>
</dbReference>
<proteinExistence type="predicted"/>
<evidence type="ECO:0000313" key="3">
    <source>
        <dbReference type="Proteomes" id="UP000053690"/>
    </source>
</evidence>
<dbReference type="AlphaFoldDB" id="A0A0X3TU27"/>
<evidence type="ECO:0000256" key="1">
    <source>
        <dbReference type="SAM" id="SignalP"/>
    </source>
</evidence>
<reference evidence="3" key="1">
    <citation type="submission" date="2015-12" db="EMBL/GenBank/DDBJ databases">
        <authorList>
            <person name="Zhang G."/>
            <person name="Stingl U."/>
        </authorList>
    </citation>
    <scope>NUCLEOTIDE SEQUENCE [LARGE SCALE GENOMIC DNA]</scope>
    <source>
        <strain evidence="3">ZGT108</strain>
    </source>
</reference>
<dbReference type="Proteomes" id="UP000053690">
    <property type="component" value="Unassembled WGS sequence"/>
</dbReference>
<feature type="chain" id="PRO_5007054387" description="Porin domain-containing protein" evidence="1">
    <location>
        <begin position="24"/>
        <end position="345"/>
    </location>
</feature>
<sequence>MALARILFAASVFVYLLAFPAGAQQKTGDWKYGLEVYGWLPDISSTLSNGAESEISQTDILENLEFALQGNIFATKGNWTVFADTVLLQLGAYDDADSSQSFETSTSQSIDDSVSESLSFSGRLGLVNLNVNANARLDIEGDVGIQLDTLLDVSADVRLRSAISTFGAGYTFYKHGNTTLTAIGGVRYLYLDVETDIDVQVELEGELDADVEGEVSGEIEVEVETPFGSGRATREGGTEFSRELSQNFSQSLEQQVSFDASDRNWDGIIGIQGATKLDEKWTLLYYADVGTGDSEYTAQARVGLSYALNNFDLTFGYRYLHYELDSPVLDALDVSGPYVGALFRF</sequence>
<dbReference type="STRING" id="1685378.AVO44_08325"/>
<dbReference type="Gene3D" id="2.40.160.20">
    <property type="match status" value="1"/>
</dbReference>
<dbReference type="OrthoDB" id="6555107at2"/>
<keyword evidence="1" id="KW-0732">Signal</keyword>
<organism evidence="2 3">
    <name type="scientific">Ruegeria profundi</name>
    <dbReference type="NCBI Taxonomy" id="1685378"/>
    <lineage>
        <taxon>Bacteria</taxon>
        <taxon>Pseudomonadati</taxon>
        <taxon>Pseudomonadota</taxon>
        <taxon>Alphaproteobacteria</taxon>
        <taxon>Rhodobacterales</taxon>
        <taxon>Roseobacteraceae</taxon>
        <taxon>Ruegeria</taxon>
    </lineage>
</organism>
<evidence type="ECO:0000313" key="2">
    <source>
        <dbReference type="EMBL" id="KUJ79234.1"/>
    </source>
</evidence>
<comment type="caution">
    <text evidence="2">The sequence shown here is derived from an EMBL/GenBank/DDBJ whole genome shotgun (WGS) entry which is preliminary data.</text>
</comment>
<keyword evidence="3" id="KW-1185">Reference proteome</keyword>
<evidence type="ECO:0008006" key="4">
    <source>
        <dbReference type="Google" id="ProtNLM"/>
    </source>
</evidence>
<name>A0A0X3TU27_9RHOB</name>